<dbReference type="InterPro" id="IPR027417">
    <property type="entry name" value="P-loop_NTPase"/>
</dbReference>
<name>A0A8J7SAN8_9PROT</name>
<dbReference type="Proteomes" id="UP000672602">
    <property type="component" value="Unassembled WGS sequence"/>
</dbReference>
<keyword evidence="3 5" id="KW-0067">ATP-binding</keyword>
<dbReference type="Pfam" id="PF00005">
    <property type="entry name" value="ABC_tran"/>
    <property type="match status" value="1"/>
</dbReference>
<dbReference type="Gene3D" id="3.40.50.300">
    <property type="entry name" value="P-loop containing nucleotide triphosphate hydrolases"/>
    <property type="match status" value="1"/>
</dbReference>
<evidence type="ECO:0000256" key="1">
    <source>
        <dbReference type="ARBA" id="ARBA00022448"/>
    </source>
</evidence>
<dbReference type="GO" id="GO:0016887">
    <property type="term" value="F:ATP hydrolysis activity"/>
    <property type="evidence" value="ECO:0007669"/>
    <property type="project" value="InterPro"/>
</dbReference>
<proteinExistence type="predicted"/>
<protein>
    <submittedName>
        <fullName evidence="5">ATP-binding cassette domain-containing protein</fullName>
    </submittedName>
</protein>
<dbReference type="SMART" id="SM00382">
    <property type="entry name" value="AAA"/>
    <property type="match status" value="1"/>
</dbReference>
<dbReference type="PROSITE" id="PS50893">
    <property type="entry name" value="ABC_TRANSPORTER_2"/>
    <property type="match status" value="1"/>
</dbReference>
<evidence type="ECO:0000256" key="3">
    <source>
        <dbReference type="ARBA" id="ARBA00022840"/>
    </source>
</evidence>
<dbReference type="InterPro" id="IPR017871">
    <property type="entry name" value="ABC_transporter-like_CS"/>
</dbReference>
<keyword evidence="2" id="KW-0547">Nucleotide-binding</keyword>
<dbReference type="GO" id="GO:0005886">
    <property type="term" value="C:plasma membrane"/>
    <property type="evidence" value="ECO:0007669"/>
    <property type="project" value="TreeGrafter"/>
</dbReference>
<dbReference type="AlphaFoldDB" id="A0A8J7SAN8"/>
<comment type="caution">
    <text evidence="5">The sequence shown here is derived from an EMBL/GenBank/DDBJ whole genome shotgun (WGS) entry which is preliminary data.</text>
</comment>
<dbReference type="PANTHER" id="PTHR45772">
    <property type="entry name" value="CONSERVED COMPONENT OF ABC TRANSPORTER FOR NATURAL AMINO ACIDS-RELATED"/>
    <property type="match status" value="1"/>
</dbReference>
<dbReference type="PANTHER" id="PTHR45772:SF9">
    <property type="entry name" value="CONSERVED COMPONENT OF ABC TRANSPORTER FOR NATURAL AMINO ACIDS"/>
    <property type="match status" value="1"/>
</dbReference>
<evidence type="ECO:0000256" key="2">
    <source>
        <dbReference type="ARBA" id="ARBA00022741"/>
    </source>
</evidence>
<sequence>MGKRHLLTIVDVGKRFGGVSALDKCSVEFESGKITAVIGPNGAGKSTLLNCISGALVPDSGSIRLFDDDVTGAKPHILARKGLARTFQISRELSSLTLLENLLLADRPSDPMSFFAPVFRRARVLDEQAEAVNRAMGLLRRVGLDRLADETASALSGGQKKLLELSRALMLKPRVVLLDEPAAGVAPPMVKVLIEVIRDLHAEGVDFVLVEHNMDMVAALSDEVVVMAEGTPLMRGDFKAVTTDARVAEAYLGGVV</sequence>
<dbReference type="InterPro" id="IPR051120">
    <property type="entry name" value="ABC_AA/LPS_Transport"/>
</dbReference>
<dbReference type="GO" id="GO:0005524">
    <property type="term" value="F:ATP binding"/>
    <property type="evidence" value="ECO:0007669"/>
    <property type="project" value="UniProtKB-KW"/>
</dbReference>
<dbReference type="EMBL" id="JAGMWN010000009">
    <property type="protein sequence ID" value="MBP5858562.1"/>
    <property type="molecule type" value="Genomic_DNA"/>
</dbReference>
<dbReference type="InterPro" id="IPR003439">
    <property type="entry name" value="ABC_transporter-like_ATP-bd"/>
</dbReference>
<feature type="domain" description="ABC transporter" evidence="4">
    <location>
        <begin position="7"/>
        <end position="254"/>
    </location>
</feature>
<gene>
    <name evidence="5" type="ORF">KAJ83_16195</name>
</gene>
<evidence type="ECO:0000313" key="5">
    <source>
        <dbReference type="EMBL" id="MBP5858562.1"/>
    </source>
</evidence>
<organism evidence="5 6">
    <name type="scientific">Marivibrio halodurans</name>
    <dbReference type="NCBI Taxonomy" id="2039722"/>
    <lineage>
        <taxon>Bacteria</taxon>
        <taxon>Pseudomonadati</taxon>
        <taxon>Pseudomonadota</taxon>
        <taxon>Alphaproteobacteria</taxon>
        <taxon>Rhodospirillales</taxon>
        <taxon>Rhodospirillaceae</taxon>
        <taxon>Marivibrio</taxon>
    </lineage>
</organism>
<keyword evidence="6" id="KW-1185">Reference proteome</keyword>
<evidence type="ECO:0000313" key="6">
    <source>
        <dbReference type="Proteomes" id="UP000672602"/>
    </source>
</evidence>
<evidence type="ECO:0000259" key="4">
    <source>
        <dbReference type="PROSITE" id="PS50893"/>
    </source>
</evidence>
<dbReference type="InterPro" id="IPR003593">
    <property type="entry name" value="AAA+_ATPase"/>
</dbReference>
<dbReference type="SUPFAM" id="SSF52540">
    <property type="entry name" value="P-loop containing nucleoside triphosphate hydrolases"/>
    <property type="match status" value="1"/>
</dbReference>
<accession>A0A8J7SAN8</accession>
<keyword evidence="1" id="KW-0813">Transport</keyword>
<reference evidence="5" key="1">
    <citation type="submission" date="2021-04" db="EMBL/GenBank/DDBJ databases">
        <authorList>
            <person name="Zhang D.-C."/>
        </authorList>
    </citation>
    <scope>NUCLEOTIDE SEQUENCE</scope>
    <source>
        <strain evidence="5">CGMCC 1.15697</strain>
    </source>
</reference>
<dbReference type="PROSITE" id="PS00211">
    <property type="entry name" value="ABC_TRANSPORTER_1"/>
    <property type="match status" value="1"/>
</dbReference>